<dbReference type="PANTHER" id="PTHR43312">
    <property type="entry name" value="D-THREO-ALDOSE 1-DEHYDROGENASE"/>
    <property type="match status" value="1"/>
</dbReference>
<dbReference type="EMBL" id="LT629799">
    <property type="protein sequence ID" value="SDU89986.1"/>
    <property type="molecule type" value="Genomic_DNA"/>
</dbReference>
<dbReference type="PANTHER" id="PTHR43312:SF1">
    <property type="entry name" value="NADP-DEPENDENT OXIDOREDUCTASE DOMAIN-CONTAINING PROTEIN"/>
    <property type="match status" value="1"/>
</dbReference>
<dbReference type="SUPFAM" id="SSF51430">
    <property type="entry name" value="NAD(P)-linked oxidoreductase"/>
    <property type="match status" value="1"/>
</dbReference>
<dbReference type="STRING" id="546874.SAMN04488544_1663"/>
<dbReference type="AlphaFoldDB" id="A0A1H2MBY9"/>
<dbReference type="CDD" id="cd19100">
    <property type="entry name" value="AKR_unchar"/>
    <property type="match status" value="1"/>
</dbReference>
<organism evidence="2 3">
    <name type="scientific">Microlunatus sagamiharensis</name>
    <dbReference type="NCBI Taxonomy" id="546874"/>
    <lineage>
        <taxon>Bacteria</taxon>
        <taxon>Bacillati</taxon>
        <taxon>Actinomycetota</taxon>
        <taxon>Actinomycetes</taxon>
        <taxon>Propionibacteriales</taxon>
        <taxon>Propionibacteriaceae</taxon>
        <taxon>Microlunatus</taxon>
    </lineage>
</organism>
<evidence type="ECO:0000313" key="2">
    <source>
        <dbReference type="EMBL" id="SDU89986.1"/>
    </source>
</evidence>
<name>A0A1H2MBY9_9ACTN</name>
<reference evidence="3" key="1">
    <citation type="submission" date="2016-10" db="EMBL/GenBank/DDBJ databases">
        <authorList>
            <person name="Varghese N."/>
            <person name="Submissions S."/>
        </authorList>
    </citation>
    <scope>NUCLEOTIDE SEQUENCE [LARGE SCALE GENOMIC DNA]</scope>
    <source>
        <strain evidence="3">DSM 21743</strain>
    </source>
</reference>
<dbReference type="Proteomes" id="UP000198825">
    <property type="component" value="Chromosome I"/>
</dbReference>
<protein>
    <submittedName>
        <fullName evidence="2">Aldo/keto reductase family protein</fullName>
    </submittedName>
</protein>
<dbReference type="RefSeq" id="WP_091074022.1">
    <property type="nucleotide sequence ID" value="NZ_LT629799.1"/>
</dbReference>
<feature type="domain" description="NADP-dependent oxidoreductase" evidence="1">
    <location>
        <begin position="17"/>
        <end position="197"/>
    </location>
</feature>
<dbReference type="OrthoDB" id="3664926at2"/>
<proteinExistence type="predicted"/>
<sequence length="290" mass="32032">MRSTLAFGRTGHESTRVIFGAAALSEVTQDEADETLALVRRHGINHLDTAASYGESELRLAPFLAEHRDEVFLATKTGERTREAAWAEINRSLERLGVDHVDLLQLHNLVDEAEWQQAYAPDGVLEAAVRARDEGLVRNVGVTGHGVTVARQHLRSLERFDFASVLLPYNYAMAQNRAYLDDFEALAALCDERGVAMQTIKAITKAPWIEGAERHAATWYEPLTDAGAIETAVAWVLGRPGVFLNTVGDIHVLPTVLDAVERLEAEGLRRPDEDAMGELSRAWGLEPLFV</sequence>
<dbReference type="InterPro" id="IPR036812">
    <property type="entry name" value="NAD(P)_OxRdtase_dom_sf"/>
</dbReference>
<evidence type="ECO:0000259" key="1">
    <source>
        <dbReference type="Pfam" id="PF00248"/>
    </source>
</evidence>
<dbReference type="Pfam" id="PF00248">
    <property type="entry name" value="Aldo_ket_red"/>
    <property type="match status" value="1"/>
</dbReference>
<dbReference type="InterPro" id="IPR053135">
    <property type="entry name" value="AKR2_Oxidoreductase"/>
</dbReference>
<dbReference type="Gene3D" id="3.20.20.100">
    <property type="entry name" value="NADP-dependent oxidoreductase domain"/>
    <property type="match status" value="1"/>
</dbReference>
<keyword evidence="3" id="KW-1185">Reference proteome</keyword>
<dbReference type="InterPro" id="IPR023210">
    <property type="entry name" value="NADP_OxRdtase_dom"/>
</dbReference>
<accession>A0A1H2MBY9</accession>
<gene>
    <name evidence="2" type="ORF">SAMN04488544_1663</name>
</gene>
<evidence type="ECO:0000313" key="3">
    <source>
        <dbReference type="Proteomes" id="UP000198825"/>
    </source>
</evidence>